<dbReference type="PANTHER" id="PTHR43391:SF82">
    <property type="entry name" value="OXIDOREDUCTASE SADH-RELATED"/>
    <property type="match status" value="1"/>
</dbReference>
<evidence type="ECO:0000256" key="1">
    <source>
        <dbReference type="ARBA" id="ARBA00006484"/>
    </source>
</evidence>
<evidence type="ECO:0000256" key="3">
    <source>
        <dbReference type="RuleBase" id="RU000363"/>
    </source>
</evidence>
<dbReference type="Proteomes" id="UP000658613">
    <property type="component" value="Unassembled WGS sequence"/>
</dbReference>
<comment type="caution">
    <text evidence="4">The sequence shown here is derived from an EMBL/GenBank/DDBJ whole genome shotgun (WGS) entry which is preliminary data.</text>
</comment>
<evidence type="ECO:0000313" key="4">
    <source>
        <dbReference type="EMBL" id="MBG6121263.1"/>
    </source>
</evidence>
<dbReference type="InterPro" id="IPR020904">
    <property type="entry name" value="Sc_DH/Rdtase_CS"/>
</dbReference>
<dbReference type="PROSITE" id="PS00061">
    <property type="entry name" value="ADH_SHORT"/>
    <property type="match status" value="1"/>
</dbReference>
<evidence type="ECO:0000256" key="2">
    <source>
        <dbReference type="ARBA" id="ARBA00023002"/>
    </source>
</evidence>
<dbReference type="SUPFAM" id="SSF51735">
    <property type="entry name" value="NAD(P)-binding Rossmann-fold domains"/>
    <property type="match status" value="1"/>
</dbReference>
<dbReference type="PRINTS" id="PR00081">
    <property type="entry name" value="GDHRDH"/>
</dbReference>
<dbReference type="InterPro" id="IPR002347">
    <property type="entry name" value="SDR_fam"/>
</dbReference>
<proteinExistence type="inferred from homology"/>
<dbReference type="RefSeq" id="WP_196823864.1">
    <property type="nucleotide sequence ID" value="NZ_CP046980.1"/>
</dbReference>
<protein>
    <submittedName>
        <fullName evidence="4">NAD(P)-dependent dehydrogenase (Short-subunit alcohol dehydrogenase family)</fullName>
    </submittedName>
</protein>
<comment type="similarity">
    <text evidence="1 3">Belongs to the short-chain dehydrogenases/reductases (SDR) family.</text>
</comment>
<accession>A0A931E2E3</accession>
<sequence length="286" mass="31741">MWNPFAKKFSEDQADLAYSKPDDFIADPTKRKAAFITGGAGGIGKATAERLLNLGWTVGVYDIMDTTWDEGRGIPEGQLIKGTLDVTDRDQWDAALREFTDQTGGRLDFLFNNAGIIIDGFLVDQDPKAIQKLVDINCVGVAYGAQAAYPYLKKTPKSTLISMSSASAVAGQQEISTYSASKFFVNGLTEALSMEWRKDDIYVYDLMPLWANTKVATVNAKSISNLGVNLTPGQIADRAVEVLHYKSYYHKCIPHYGVSLFDRGLKFLRKPGPEHLVRFLNWMMTT</sequence>
<dbReference type="GO" id="GO:0016491">
    <property type="term" value="F:oxidoreductase activity"/>
    <property type="evidence" value="ECO:0007669"/>
    <property type="project" value="UniProtKB-KW"/>
</dbReference>
<organism evidence="4 5">
    <name type="scientific">Corynebacterium aquatimens</name>
    <dbReference type="NCBI Taxonomy" id="1190508"/>
    <lineage>
        <taxon>Bacteria</taxon>
        <taxon>Bacillati</taxon>
        <taxon>Actinomycetota</taxon>
        <taxon>Actinomycetes</taxon>
        <taxon>Mycobacteriales</taxon>
        <taxon>Corynebacteriaceae</taxon>
        <taxon>Corynebacterium</taxon>
    </lineage>
</organism>
<keyword evidence="2" id="KW-0560">Oxidoreductase</keyword>
<evidence type="ECO:0000313" key="5">
    <source>
        <dbReference type="Proteomes" id="UP000658613"/>
    </source>
</evidence>
<keyword evidence="5" id="KW-1185">Reference proteome</keyword>
<dbReference type="AlphaFoldDB" id="A0A931E2E3"/>
<dbReference type="PANTHER" id="PTHR43391">
    <property type="entry name" value="RETINOL DEHYDROGENASE-RELATED"/>
    <property type="match status" value="1"/>
</dbReference>
<dbReference type="EMBL" id="JADOUE010000001">
    <property type="protein sequence ID" value="MBG6121263.1"/>
    <property type="molecule type" value="Genomic_DNA"/>
</dbReference>
<name>A0A931E2E3_9CORY</name>
<dbReference type="PRINTS" id="PR00080">
    <property type="entry name" value="SDRFAMILY"/>
</dbReference>
<reference evidence="4" key="1">
    <citation type="submission" date="2020-11" db="EMBL/GenBank/DDBJ databases">
        <title>Sequencing the genomes of 1000 actinobacteria strains.</title>
        <authorList>
            <person name="Klenk H.-P."/>
        </authorList>
    </citation>
    <scope>NUCLEOTIDE SEQUENCE</scope>
    <source>
        <strain evidence="4">DSM 45632</strain>
    </source>
</reference>
<gene>
    <name evidence="4" type="ORF">IW254_000232</name>
</gene>
<dbReference type="Gene3D" id="3.40.50.720">
    <property type="entry name" value="NAD(P)-binding Rossmann-like Domain"/>
    <property type="match status" value="1"/>
</dbReference>
<dbReference type="Pfam" id="PF00106">
    <property type="entry name" value="adh_short"/>
    <property type="match status" value="1"/>
</dbReference>
<dbReference type="InterPro" id="IPR036291">
    <property type="entry name" value="NAD(P)-bd_dom_sf"/>
</dbReference>
<dbReference type="NCBIfam" id="NF006123">
    <property type="entry name" value="PRK08267.1"/>
    <property type="match status" value="1"/>
</dbReference>